<reference evidence="6" key="1">
    <citation type="submission" date="2020-11" db="EMBL/GenBank/DDBJ databases">
        <authorList>
            <consortium name="DOE Joint Genome Institute"/>
            <person name="Ahrendt S."/>
            <person name="Riley R."/>
            <person name="Andreopoulos W."/>
            <person name="Labutti K."/>
            <person name="Pangilinan J."/>
            <person name="Ruiz-Duenas F.J."/>
            <person name="Barrasa J.M."/>
            <person name="Sanchez-Garcia M."/>
            <person name="Camarero S."/>
            <person name="Miyauchi S."/>
            <person name="Serrano A."/>
            <person name="Linde D."/>
            <person name="Babiker R."/>
            <person name="Drula E."/>
            <person name="Ayuso-Fernandez I."/>
            <person name="Pacheco R."/>
            <person name="Padilla G."/>
            <person name="Ferreira P."/>
            <person name="Barriuso J."/>
            <person name="Kellner H."/>
            <person name="Castanera R."/>
            <person name="Alfaro M."/>
            <person name="Ramirez L."/>
            <person name="Pisabarro A.G."/>
            <person name="Kuo A."/>
            <person name="Tritt A."/>
            <person name="Lipzen A."/>
            <person name="He G."/>
            <person name="Yan M."/>
            <person name="Ng V."/>
            <person name="Cullen D."/>
            <person name="Martin F."/>
            <person name="Rosso M.-N."/>
            <person name="Henrissat B."/>
            <person name="Hibbett D."/>
            <person name="Martinez A.T."/>
            <person name="Grigoriev I.V."/>
        </authorList>
    </citation>
    <scope>NUCLEOTIDE SEQUENCE</scope>
    <source>
        <strain evidence="6">CIRM-BRFM 674</strain>
    </source>
</reference>
<comment type="caution">
    <text evidence="6">The sequence shown here is derived from an EMBL/GenBank/DDBJ whole genome shotgun (WGS) entry which is preliminary data.</text>
</comment>
<dbReference type="GO" id="GO:0009378">
    <property type="term" value="F:four-way junction helicase activity"/>
    <property type="evidence" value="ECO:0007669"/>
    <property type="project" value="TreeGrafter"/>
</dbReference>
<accession>A0A9P6CUA1</accession>
<name>A0A9P6CUA1_9AGAR</name>
<dbReference type="GO" id="GO:0006281">
    <property type="term" value="P:DNA repair"/>
    <property type="evidence" value="ECO:0007669"/>
    <property type="project" value="TreeGrafter"/>
</dbReference>
<gene>
    <name evidence="6" type="ORF">BDN70DRAFT_818764</name>
</gene>
<evidence type="ECO:0000256" key="4">
    <source>
        <dbReference type="ARBA" id="ARBA00034617"/>
    </source>
</evidence>
<dbReference type="Gene3D" id="3.40.50.300">
    <property type="entry name" value="P-loop containing nucleotide triphosphate hydrolases"/>
    <property type="match status" value="1"/>
</dbReference>
<dbReference type="EMBL" id="MU155542">
    <property type="protein sequence ID" value="KAF9472388.1"/>
    <property type="molecule type" value="Genomic_DNA"/>
</dbReference>
<evidence type="ECO:0000256" key="2">
    <source>
        <dbReference type="ARBA" id="ARBA00023125"/>
    </source>
</evidence>
<keyword evidence="7" id="KW-1185">Reference proteome</keyword>
<dbReference type="AlphaFoldDB" id="A0A9P6CUA1"/>
<dbReference type="PANTHER" id="PTHR13710:SF105">
    <property type="entry name" value="ATP-DEPENDENT DNA HELICASE Q1"/>
    <property type="match status" value="1"/>
</dbReference>
<keyword evidence="2" id="KW-0238">DNA-binding</keyword>
<evidence type="ECO:0000256" key="3">
    <source>
        <dbReference type="ARBA" id="ARBA00023235"/>
    </source>
</evidence>
<dbReference type="PANTHER" id="PTHR13710">
    <property type="entry name" value="DNA HELICASE RECQ FAMILY MEMBER"/>
    <property type="match status" value="1"/>
</dbReference>
<dbReference type="GO" id="GO:0005694">
    <property type="term" value="C:chromosome"/>
    <property type="evidence" value="ECO:0007669"/>
    <property type="project" value="TreeGrafter"/>
</dbReference>
<dbReference type="InterPro" id="IPR027417">
    <property type="entry name" value="P-loop_NTPase"/>
</dbReference>
<sequence length="125" mass="14133">MFFRKNRFLESIHLFNIDEAHCMNIWGGSFRPDYAKVGILRGRFKGHVATQIAFATFPEHVLNDVCSKIRPSKNLKVIQLINSRPNVALSVLTMQHPEESKADLRFIIPVDATKAGDIPITSRTA</sequence>
<evidence type="ECO:0000256" key="5">
    <source>
        <dbReference type="ARBA" id="ARBA00034808"/>
    </source>
</evidence>
<protein>
    <recommendedName>
        <fullName evidence="5">DNA 3'-5' helicase</fullName>
        <ecNumber evidence="5">5.6.2.4</ecNumber>
    </recommendedName>
</protein>
<dbReference type="Proteomes" id="UP000807469">
    <property type="component" value="Unassembled WGS sequence"/>
</dbReference>
<dbReference type="EC" id="5.6.2.4" evidence="5"/>
<dbReference type="GO" id="GO:0006310">
    <property type="term" value="P:DNA recombination"/>
    <property type="evidence" value="ECO:0007669"/>
    <property type="project" value="TreeGrafter"/>
</dbReference>
<dbReference type="GO" id="GO:0003677">
    <property type="term" value="F:DNA binding"/>
    <property type="evidence" value="ECO:0007669"/>
    <property type="project" value="UniProtKB-KW"/>
</dbReference>
<keyword evidence="3" id="KW-0413">Isomerase</keyword>
<comment type="catalytic activity">
    <reaction evidence="4">
        <text>Couples ATP hydrolysis with the unwinding of duplex DNA by translocating in the 3'-5' direction.</text>
        <dbReference type="EC" id="5.6.2.4"/>
    </reaction>
</comment>
<evidence type="ECO:0000313" key="6">
    <source>
        <dbReference type="EMBL" id="KAF9472388.1"/>
    </source>
</evidence>
<dbReference type="OrthoDB" id="10261556at2759"/>
<dbReference type="GO" id="GO:0005737">
    <property type="term" value="C:cytoplasm"/>
    <property type="evidence" value="ECO:0007669"/>
    <property type="project" value="TreeGrafter"/>
</dbReference>
<organism evidence="6 7">
    <name type="scientific">Pholiota conissans</name>
    <dbReference type="NCBI Taxonomy" id="109636"/>
    <lineage>
        <taxon>Eukaryota</taxon>
        <taxon>Fungi</taxon>
        <taxon>Dikarya</taxon>
        <taxon>Basidiomycota</taxon>
        <taxon>Agaricomycotina</taxon>
        <taxon>Agaricomycetes</taxon>
        <taxon>Agaricomycetidae</taxon>
        <taxon>Agaricales</taxon>
        <taxon>Agaricineae</taxon>
        <taxon>Strophariaceae</taxon>
        <taxon>Pholiota</taxon>
    </lineage>
</organism>
<evidence type="ECO:0000313" key="7">
    <source>
        <dbReference type="Proteomes" id="UP000807469"/>
    </source>
</evidence>
<proteinExistence type="inferred from homology"/>
<dbReference type="GO" id="GO:0043138">
    <property type="term" value="F:3'-5' DNA helicase activity"/>
    <property type="evidence" value="ECO:0007669"/>
    <property type="project" value="UniProtKB-EC"/>
</dbReference>
<comment type="similarity">
    <text evidence="1">Belongs to the helicase family. RecQ subfamily.</text>
</comment>
<evidence type="ECO:0000256" key="1">
    <source>
        <dbReference type="ARBA" id="ARBA00005446"/>
    </source>
</evidence>